<dbReference type="GO" id="GO:0005930">
    <property type="term" value="C:axoneme"/>
    <property type="evidence" value="ECO:0007669"/>
    <property type="project" value="TreeGrafter"/>
</dbReference>
<sequence length="684" mass="79557">MLCGRSEPPKSASKKLSKGEKEKLKKEEAEQKLREEEEARLQAEREEAARKEKEKEEAEERRRLENEERKKRKGQLDELESLWQSHYNTLLEEQAEKRRKDRLIGELTGIMETTPDDELTDKMKSQYKQTLRDLQELLQEKLDLASHDVFLKATELQNSETLNLQEIVTKGDITLCVWGNLSKNPRIKSHEFEGTGFTFEIPRILTLTDCGVRVLFTKYDHFSEHSISYEPRYKQPVSVAPPEEPKEEEPEEGKEKEEEEKQNEEDGVSREETQDVMAALNALEEEAAEEEENKDEEQKEEDDEPLEEDFEVKTPEPEEFDDFDGDEDAIDLRANHVLGGVFFFNLINLPPQPRNVENWVITQVVEPPALSYIEYVADTAPTSQTPDAKKMDEHKEKEKPPIGVTVRLPEQVYFSEEPQIVRWDYDQKVWTLDGFSDHKFDEEKRILSFKTAYFGAMSLIQDSHSNMPFQSWEIRPRGTNHAQMTIIAAVVEVDIQIKDDLCCLSAPDDKPELQHLINQWYPVHTLIKKMKAAGLNLFPACDSAKFVNIQNKNPITEEHMYQQMSLVSSSVAFSWSKWNADVSEPKKEKIIIQTAEHLVDEPLMEEDWSLWLVTKKRTTKLRMTEFDENFSEDHAEGTEFNADMYHMAMELVSDDAKERIRNTSHKFVYGVYTMLKSTKILTYS</sequence>
<dbReference type="GO" id="GO:0048487">
    <property type="term" value="F:beta-tubulin binding"/>
    <property type="evidence" value="ECO:0007669"/>
    <property type="project" value="TreeGrafter"/>
</dbReference>
<feature type="region of interest" description="Disordered" evidence="2">
    <location>
        <begin position="1"/>
        <end position="76"/>
    </location>
</feature>
<feature type="domain" description="IC97/Casc1 N-terminal" evidence="3">
    <location>
        <begin position="82"/>
        <end position="186"/>
    </location>
</feature>
<evidence type="ECO:0000313" key="5">
    <source>
        <dbReference type="Proteomes" id="UP001208570"/>
    </source>
</evidence>
<evidence type="ECO:0000256" key="1">
    <source>
        <dbReference type="ARBA" id="ARBA00024332"/>
    </source>
</evidence>
<feature type="compositionally biased region" description="Basic and acidic residues" evidence="2">
    <location>
        <begin position="17"/>
        <end position="69"/>
    </location>
</feature>
<dbReference type="PANTHER" id="PTHR20929">
    <property type="entry name" value="LUNG ADENOMA SUSCEPTIBILITY 1-RELATED"/>
    <property type="match status" value="1"/>
</dbReference>
<comment type="similarity">
    <text evidence="1">Belongs to the DNAI7 family.</text>
</comment>
<evidence type="ECO:0000259" key="3">
    <source>
        <dbReference type="Pfam" id="PF15927"/>
    </source>
</evidence>
<dbReference type="InterPro" id="IPR023247">
    <property type="entry name" value="IC97/Dnai7-like"/>
</dbReference>
<comment type="caution">
    <text evidence="4">The sequence shown here is derived from an EMBL/GenBank/DDBJ whole genome shotgun (WGS) entry which is preliminary data.</text>
</comment>
<dbReference type="PRINTS" id="PR02043">
    <property type="entry name" value="CANCERSCCP1"/>
</dbReference>
<keyword evidence="5" id="KW-1185">Reference proteome</keyword>
<gene>
    <name evidence="4" type="ORF">LSH36_614g02029</name>
</gene>
<evidence type="ECO:0000256" key="2">
    <source>
        <dbReference type="SAM" id="MobiDB-lite"/>
    </source>
</evidence>
<feature type="region of interest" description="Disordered" evidence="2">
    <location>
        <begin position="233"/>
        <end position="273"/>
    </location>
</feature>
<organism evidence="4 5">
    <name type="scientific">Paralvinella palmiformis</name>
    <dbReference type="NCBI Taxonomy" id="53620"/>
    <lineage>
        <taxon>Eukaryota</taxon>
        <taxon>Metazoa</taxon>
        <taxon>Spiralia</taxon>
        <taxon>Lophotrochozoa</taxon>
        <taxon>Annelida</taxon>
        <taxon>Polychaeta</taxon>
        <taxon>Sedentaria</taxon>
        <taxon>Canalipalpata</taxon>
        <taxon>Terebellida</taxon>
        <taxon>Terebelliformia</taxon>
        <taxon>Alvinellidae</taxon>
        <taxon>Paralvinella</taxon>
    </lineage>
</organism>
<reference evidence="4" key="1">
    <citation type="journal article" date="2023" name="Mol. Biol. Evol.">
        <title>Third-Generation Sequencing Reveals the Adaptive Role of the Epigenome in Three Deep-Sea Polychaetes.</title>
        <authorList>
            <person name="Perez M."/>
            <person name="Aroh O."/>
            <person name="Sun Y."/>
            <person name="Lan Y."/>
            <person name="Juniper S.K."/>
            <person name="Young C.R."/>
            <person name="Angers B."/>
            <person name="Qian P.Y."/>
        </authorList>
    </citation>
    <scope>NUCLEOTIDE SEQUENCE</scope>
    <source>
        <strain evidence="4">P08H-3</strain>
    </source>
</reference>
<dbReference type="EMBL" id="JAODUP010000614">
    <property type="protein sequence ID" value="KAK2146360.1"/>
    <property type="molecule type" value="Genomic_DNA"/>
</dbReference>
<dbReference type="Pfam" id="PF15927">
    <property type="entry name" value="Casc1_N"/>
    <property type="match status" value="1"/>
</dbReference>
<protein>
    <recommendedName>
        <fullName evidence="3">IC97/Casc1 N-terminal domain-containing protein</fullName>
    </recommendedName>
</protein>
<name>A0AAD9J637_9ANNE</name>
<dbReference type="GO" id="GO:0008017">
    <property type="term" value="F:microtubule binding"/>
    <property type="evidence" value="ECO:0007669"/>
    <property type="project" value="TreeGrafter"/>
</dbReference>
<dbReference type="Proteomes" id="UP001208570">
    <property type="component" value="Unassembled WGS sequence"/>
</dbReference>
<evidence type="ECO:0000313" key="4">
    <source>
        <dbReference type="EMBL" id="KAK2146360.1"/>
    </source>
</evidence>
<dbReference type="AlphaFoldDB" id="A0AAD9J637"/>
<feature type="compositionally biased region" description="Acidic residues" evidence="2">
    <location>
        <begin position="245"/>
        <end position="266"/>
    </location>
</feature>
<feature type="compositionally biased region" description="Acidic residues" evidence="2">
    <location>
        <begin position="286"/>
        <end position="310"/>
    </location>
</feature>
<feature type="region of interest" description="Disordered" evidence="2">
    <location>
        <begin position="286"/>
        <end position="318"/>
    </location>
</feature>
<dbReference type="InterPro" id="IPR031826">
    <property type="entry name" value="IC97/Casc1_N"/>
</dbReference>
<accession>A0AAD9J637</accession>
<dbReference type="PANTHER" id="PTHR20929:SF11">
    <property type="entry name" value="DYNEIN AXONEMAL INTERMEDIATE CHAIN 7"/>
    <property type="match status" value="1"/>
</dbReference>
<proteinExistence type="inferred from homology"/>